<gene>
    <name evidence="1" type="ORF">SAMN05216251_102377</name>
</gene>
<dbReference type="Proteomes" id="UP000199323">
    <property type="component" value="Unassembled WGS sequence"/>
</dbReference>
<organism evidence="1 2">
    <name type="scientific">Actinacidiphila alni</name>
    <dbReference type="NCBI Taxonomy" id="380248"/>
    <lineage>
        <taxon>Bacteria</taxon>
        <taxon>Bacillati</taxon>
        <taxon>Actinomycetota</taxon>
        <taxon>Actinomycetes</taxon>
        <taxon>Kitasatosporales</taxon>
        <taxon>Streptomycetaceae</taxon>
        <taxon>Actinacidiphila</taxon>
    </lineage>
</organism>
<dbReference type="STRING" id="380248.SAMN05216251_102377"/>
<evidence type="ECO:0000313" key="2">
    <source>
        <dbReference type="Proteomes" id="UP000199323"/>
    </source>
</evidence>
<protein>
    <submittedName>
        <fullName evidence="1">Uncharacterized protein</fullName>
    </submittedName>
</protein>
<proteinExistence type="predicted"/>
<sequence length="91" mass="9727">MPEPEARTEGIRAGLAAVGLTPVIKQYRDHTRIEAAMPTTFPADAWGELLALLAEADWFGFADSGVRGRSLWAAVRKHPPASPGDGEGDDI</sequence>
<evidence type="ECO:0000313" key="1">
    <source>
        <dbReference type="EMBL" id="SFE28630.1"/>
    </source>
</evidence>
<dbReference type="AlphaFoldDB" id="A0A1I1ZE70"/>
<keyword evidence="2" id="KW-1185">Reference proteome</keyword>
<accession>A0A1I1ZE70</accession>
<dbReference type="OrthoDB" id="4302482at2"/>
<dbReference type="RefSeq" id="WP_093712044.1">
    <property type="nucleotide sequence ID" value="NZ_FONG01000002.1"/>
</dbReference>
<name>A0A1I1ZE70_9ACTN</name>
<dbReference type="EMBL" id="FONG01000002">
    <property type="protein sequence ID" value="SFE28630.1"/>
    <property type="molecule type" value="Genomic_DNA"/>
</dbReference>
<reference evidence="1 2" key="1">
    <citation type="submission" date="2016-10" db="EMBL/GenBank/DDBJ databases">
        <authorList>
            <person name="de Groot N.N."/>
        </authorList>
    </citation>
    <scope>NUCLEOTIDE SEQUENCE [LARGE SCALE GENOMIC DNA]</scope>
    <source>
        <strain evidence="1 2">CGMCC 4.3510</strain>
    </source>
</reference>